<comment type="caution">
    <text evidence="1">The sequence shown here is derived from an EMBL/GenBank/DDBJ whole genome shotgun (WGS) entry which is preliminary data.</text>
</comment>
<reference evidence="2" key="1">
    <citation type="submission" date="2023-07" db="EMBL/GenBank/DDBJ databases">
        <title>30 novel species of actinomycetes from the DSMZ collection.</title>
        <authorList>
            <person name="Nouioui I."/>
        </authorList>
    </citation>
    <scope>NUCLEOTIDE SEQUENCE [LARGE SCALE GENOMIC DNA]</scope>
    <source>
        <strain evidence="2">DSM 45834</strain>
    </source>
</reference>
<dbReference type="GO" id="GO:0016787">
    <property type="term" value="F:hydrolase activity"/>
    <property type="evidence" value="ECO:0007669"/>
    <property type="project" value="UniProtKB-KW"/>
</dbReference>
<dbReference type="Proteomes" id="UP001183202">
    <property type="component" value="Unassembled WGS sequence"/>
</dbReference>
<keyword evidence="1" id="KW-0378">Hydrolase</keyword>
<dbReference type="SUPFAM" id="SSF53474">
    <property type="entry name" value="alpha/beta-Hydrolases"/>
    <property type="match status" value="1"/>
</dbReference>
<dbReference type="EMBL" id="JAVREJ010000005">
    <property type="protein sequence ID" value="MDT0349776.1"/>
    <property type="molecule type" value="Genomic_DNA"/>
</dbReference>
<evidence type="ECO:0000313" key="2">
    <source>
        <dbReference type="Proteomes" id="UP001183202"/>
    </source>
</evidence>
<organism evidence="1 2">
    <name type="scientific">Pseudonocardia charpentierae</name>
    <dbReference type="NCBI Taxonomy" id="3075545"/>
    <lineage>
        <taxon>Bacteria</taxon>
        <taxon>Bacillati</taxon>
        <taxon>Actinomycetota</taxon>
        <taxon>Actinomycetes</taxon>
        <taxon>Pseudonocardiales</taxon>
        <taxon>Pseudonocardiaceae</taxon>
        <taxon>Pseudonocardia</taxon>
    </lineage>
</organism>
<proteinExistence type="predicted"/>
<dbReference type="Gene3D" id="3.40.50.1820">
    <property type="entry name" value="alpha/beta hydrolase"/>
    <property type="match status" value="1"/>
</dbReference>
<dbReference type="RefSeq" id="WP_311555811.1">
    <property type="nucleotide sequence ID" value="NZ_JAVREJ010000005.1"/>
</dbReference>
<sequence>MADAPERIGKIDIPLLGIAGTLDSPDHLRMVHELVEGVAGATFTAVDGTAHLPNMERPTEFDALLRGFVDTLPV</sequence>
<evidence type="ECO:0000313" key="1">
    <source>
        <dbReference type="EMBL" id="MDT0349776.1"/>
    </source>
</evidence>
<gene>
    <name evidence="1" type="ORF">RM445_09615</name>
</gene>
<protein>
    <submittedName>
        <fullName evidence="1">Alpha/beta hydrolase</fullName>
    </submittedName>
</protein>
<dbReference type="InterPro" id="IPR029058">
    <property type="entry name" value="AB_hydrolase_fold"/>
</dbReference>
<name>A0ABU2N761_9PSEU</name>
<keyword evidence="2" id="KW-1185">Reference proteome</keyword>
<accession>A0ABU2N761</accession>